<feature type="domain" description="Lipocalin/cytosolic fatty-acid binding" evidence="4">
    <location>
        <begin position="11"/>
        <end position="123"/>
    </location>
</feature>
<reference evidence="6" key="1">
    <citation type="journal article" date="2011" name="Nat. Biotechnol.">
        <title>The genomic sequence of the Chinese hamster ovary (CHO)-K1 cell line.</title>
        <authorList>
            <person name="Xu X."/>
            <person name="Nagarajan H."/>
            <person name="Lewis N.E."/>
            <person name="Pan S."/>
            <person name="Cai Z."/>
            <person name="Liu X."/>
            <person name="Chen W."/>
            <person name="Xie M."/>
            <person name="Wang W."/>
            <person name="Hammond S."/>
            <person name="Andersen M.R."/>
            <person name="Neff N."/>
            <person name="Passarelli B."/>
            <person name="Koh W."/>
            <person name="Fan H.C."/>
            <person name="Wang J."/>
            <person name="Gui Y."/>
            <person name="Lee K.H."/>
            <person name="Betenbaugh M.J."/>
            <person name="Quake S.R."/>
            <person name="Famili I."/>
            <person name="Palsson B.O."/>
            <person name="Wang J."/>
        </authorList>
    </citation>
    <scope>NUCLEOTIDE SEQUENCE [LARGE SCALE GENOMIC DNA]</scope>
    <source>
        <strain evidence="6">CHO K1 cell line</strain>
    </source>
</reference>
<comment type="subcellular location">
    <subcellularLocation>
        <location evidence="1">Secreted</location>
    </subcellularLocation>
</comment>
<sequence>MASRAKNFMVEKDMKNVEGVMVTLTPDNKLRVQSSRHGPDGCRQNTVELLKRESRWVFENPSLGVLDYRVLGTNFKDYAVIFTQLEFGDEAFNTVELYSRTEMASHKAMQLFTKWSQGLGFKSHQQAQLQKDLTCAHKIFQFSGFWYIIAIATDTQGFLPARDKRKLGASVVKVHKTGQLKVVIAFSRPQGCQSMEVTLTKDRKKPVFRNTLKGVKGFHVLSTDYTYGLVYLRLGRAGNNYKSLLLFNSCAHMILP</sequence>
<dbReference type="Proteomes" id="UP000001075">
    <property type="component" value="Unassembled WGS sequence"/>
</dbReference>
<dbReference type="eggNOG" id="ENOG502T76S">
    <property type="taxonomic scope" value="Eukaryota"/>
</dbReference>
<dbReference type="STRING" id="10029.G3ILB9"/>
<dbReference type="PaxDb" id="10029-XP_007637265.1"/>
<name>G3ILB9_CRIGR</name>
<dbReference type="Gene3D" id="2.40.128.20">
    <property type="match status" value="2"/>
</dbReference>
<dbReference type="InParanoid" id="G3ILB9"/>
<dbReference type="EMBL" id="JH003978">
    <property type="protein sequence ID" value="EGW09235.1"/>
    <property type="molecule type" value="Genomic_DNA"/>
</dbReference>
<evidence type="ECO:0000256" key="2">
    <source>
        <dbReference type="ARBA" id="ARBA00006889"/>
    </source>
</evidence>
<dbReference type="AlphaFoldDB" id="G3ILB9"/>
<evidence type="ECO:0000256" key="3">
    <source>
        <dbReference type="ARBA" id="ARBA00022525"/>
    </source>
</evidence>
<accession>G3ILB9</accession>
<dbReference type="InterPro" id="IPR012674">
    <property type="entry name" value="Calycin"/>
</dbReference>
<protein>
    <submittedName>
        <fullName evidence="5">Epididymal-specific lipocalin-6</fullName>
    </submittedName>
</protein>
<dbReference type="Pfam" id="PF00061">
    <property type="entry name" value="Lipocalin"/>
    <property type="match status" value="2"/>
</dbReference>
<evidence type="ECO:0000313" key="6">
    <source>
        <dbReference type="Proteomes" id="UP000001075"/>
    </source>
</evidence>
<dbReference type="PANTHER" id="PTHR11430:SF10">
    <property type="entry name" value="EPIDIDYMAL-SPECIFIC LIPOCALIN-6"/>
    <property type="match status" value="1"/>
</dbReference>
<gene>
    <name evidence="5" type="ORF">I79_024683</name>
</gene>
<feature type="domain" description="Lipocalin/cytosolic fatty-acid binding" evidence="4">
    <location>
        <begin position="143"/>
        <end position="233"/>
    </location>
</feature>
<dbReference type="InterPro" id="IPR000566">
    <property type="entry name" value="Lipocln_cytosolic_FA-bd_dom"/>
</dbReference>
<dbReference type="FunCoup" id="G3ILB9">
    <property type="interactions" value="9"/>
</dbReference>
<organism evidence="5 6">
    <name type="scientific">Cricetulus griseus</name>
    <name type="common">Chinese hamster</name>
    <name type="synonym">Cricetulus barabensis griseus</name>
    <dbReference type="NCBI Taxonomy" id="10029"/>
    <lineage>
        <taxon>Eukaryota</taxon>
        <taxon>Metazoa</taxon>
        <taxon>Chordata</taxon>
        <taxon>Craniata</taxon>
        <taxon>Vertebrata</taxon>
        <taxon>Euteleostomi</taxon>
        <taxon>Mammalia</taxon>
        <taxon>Eutheria</taxon>
        <taxon>Euarchontoglires</taxon>
        <taxon>Glires</taxon>
        <taxon>Rodentia</taxon>
        <taxon>Myomorpha</taxon>
        <taxon>Muroidea</taxon>
        <taxon>Cricetidae</taxon>
        <taxon>Cricetinae</taxon>
        <taxon>Cricetulus</taxon>
    </lineage>
</organism>
<dbReference type="InterPro" id="IPR002345">
    <property type="entry name" value="Lipocalin"/>
</dbReference>
<keyword evidence="3" id="KW-0964">Secreted</keyword>
<dbReference type="CDD" id="cd19425">
    <property type="entry name" value="lipocalin_10-like"/>
    <property type="match status" value="1"/>
</dbReference>
<dbReference type="GO" id="GO:0036094">
    <property type="term" value="F:small molecule binding"/>
    <property type="evidence" value="ECO:0007669"/>
    <property type="project" value="InterPro"/>
</dbReference>
<dbReference type="GO" id="GO:0005576">
    <property type="term" value="C:extracellular region"/>
    <property type="evidence" value="ECO:0007669"/>
    <property type="project" value="UniProtKB-SubCell"/>
</dbReference>
<dbReference type="SUPFAM" id="SSF50814">
    <property type="entry name" value="Lipocalins"/>
    <property type="match status" value="2"/>
</dbReference>
<evidence type="ECO:0000256" key="1">
    <source>
        <dbReference type="ARBA" id="ARBA00004613"/>
    </source>
</evidence>
<comment type="similarity">
    <text evidence="2">Belongs to the calycin superfamily. Lipocalin family.</text>
</comment>
<evidence type="ECO:0000259" key="4">
    <source>
        <dbReference type="Pfam" id="PF00061"/>
    </source>
</evidence>
<dbReference type="PANTHER" id="PTHR11430">
    <property type="entry name" value="LIPOCALIN"/>
    <property type="match status" value="1"/>
</dbReference>
<evidence type="ECO:0000313" key="5">
    <source>
        <dbReference type="EMBL" id="EGW09235.1"/>
    </source>
</evidence>
<proteinExistence type="inferred from homology"/>